<reference evidence="3 4" key="2">
    <citation type="submission" date="2019-10" db="EMBL/GenBank/DDBJ databases">
        <title>Genome Sequences from Six Type Strain Members of the Archaeal Family Sulfolobaceae: Acidianus ambivalens, Acidianus infernus, Metallosphaera prunae, Stygiolobus azoricus, Sulfolobus metallicus, and Sulfurisphaera ohwakuensis.</title>
        <authorList>
            <person name="Counts J.A."/>
            <person name="Kelly R.M."/>
        </authorList>
    </citation>
    <scope>NUCLEOTIDE SEQUENCE [LARGE SCALE GENOMIC DNA]</scope>
    <source>
        <strain evidence="3 4">LEI 10</strain>
    </source>
</reference>
<organism evidence="3 4">
    <name type="scientific">Acidianus ambivalens</name>
    <name type="common">Desulfurolobus ambivalens</name>
    <dbReference type="NCBI Taxonomy" id="2283"/>
    <lineage>
        <taxon>Archaea</taxon>
        <taxon>Thermoproteota</taxon>
        <taxon>Thermoprotei</taxon>
        <taxon>Sulfolobales</taxon>
        <taxon>Sulfolobaceae</taxon>
        <taxon>Acidianus</taxon>
    </lineage>
</organism>
<keyword evidence="4" id="KW-1185">Reference proteome</keyword>
<keyword evidence="1" id="KW-1133">Transmembrane helix</keyword>
<dbReference type="GeneID" id="42780082"/>
<protein>
    <submittedName>
        <fullName evidence="3">Uncharacterized protein</fullName>
    </submittedName>
</protein>
<dbReference type="KEGG" id="aamb:D1866_10080"/>
<dbReference type="Proteomes" id="UP000426328">
    <property type="component" value="Chromosome"/>
</dbReference>
<evidence type="ECO:0000313" key="3">
    <source>
        <dbReference type="EMBL" id="QGR22280.1"/>
    </source>
</evidence>
<evidence type="ECO:0000313" key="2">
    <source>
        <dbReference type="EMBL" id="MQL54463.1"/>
    </source>
</evidence>
<dbReference type="AlphaFoldDB" id="A0A650CWU0"/>
<keyword evidence="1" id="KW-0472">Membrane</keyword>
<dbReference type="RefSeq" id="WP_152939564.1">
    <property type="nucleotide sequence ID" value="NZ_CP045482.1"/>
</dbReference>
<reference evidence="2 5" key="1">
    <citation type="submission" date="2019-10" db="EMBL/GenBank/DDBJ databases">
        <title>Comparative genomics of sulfur disproportionating microorganisms.</title>
        <authorList>
            <person name="Ward L.M."/>
            <person name="Bertran E."/>
            <person name="Johnston D."/>
        </authorList>
    </citation>
    <scope>NUCLEOTIDE SEQUENCE [LARGE SCALE GENOMIC DNA]</scope>
    <source>
        <strain evidence="2 5">DSM 3772</strain>
    </source>
</reference>
<evidence type="ECO:0000313" key="5">
    <source>
        <dbReference type="Proteomes" id="UP000474054"/>
    </source>
</evidence>
<dbReference type="EMBL" id="WHYS01000001">
    <property type="protein sequence ID" value="MQL54463.1"/>
    <property type="molecule type" value="Genomic_DNA"/>
</dbReference>
<evidence type="ECO:0000313" key="4">
    <source>
        <dbReference type="Proteomes" id="UP000426328"/>
    </source>
</evidence>
<keyword evidence="1" id="KW-0812">Transmembrane</keyword>
<sequence>MNFKVILVGVIIFLIGLAGLLLLPLYFPNYSIVNNQYVKHYSTVTVPGNAGKIVLTFNITKENNSIIAFIKSGNANISIRNGTNFLHIVCNKQGMVSLILSPGCYEMVIINDENTPQNVTYTYGIFNADFITSFYNGLGIITTIMEIVAVGGIALAFISLIYELLSIRRRKK</sequence>
<gene>
    <name evidence="3" type="ORF">D1866_10080</name>
    <name evidence="2" type="ORF">GFB69_01520</name>
</gene>
<feature type="transmembrane region" description="Helical" evidence="1">
    <location>
        <begin position="138"/>
        <end position="162"/>
    </location>
</feature>
<name>A0A650CWU0_ACIAM</name>
<accession>A0A650CWU0</accession>
<feature type="transmembrane region" description="Helical" evidence="1">
    <location>
        <begin position="5"/>
        <end position="27"/>
    </location>
</feature>
<evidence type="ECO:0000256" key="1">
    <source>
        <dbReference type="SAM" id="Phobius"/>
    </source>
</evidence>
<dbReference type="Proteomes" id="UP000474054">
    <property type="component" value="Unassembled WGS sequence"/>
</dbReference>
<proteinExistence type="predicted"/>
<dbReference type="EMBL" id="CP045482">
    <property type="protein sequence ID" value="QGR22280.1"/>
    <property type="molecule type" value="Genomic_DNA"/>
</dbReference>